<dbReference type="Gene3D" id="3.20.20.150">
    <property type="entry name" value="Divalent-metal-dependent TIM barrel enzymes"/>
    <property type="match status" value="1"/>
</dbReference>
<proteinExistence type="predicted"/>
<dbReference type="InterPro" id="IPR013022">
    <property type="entry name" value="Xyl_isomerase-like_TIM-brl"/>
</dbReference>
<dbReference type="EMBL" id="CP118615">
    <property type="protein sequence ID" value="WDZ82437.1"/>
    <property type="molecule type" value="Genomic_DNA"/>
</dbReference>
<dbReference type="PANTHER" id="PTHR12110:SF21">
    <property type="entry name" value="XYLOSE ISOMERASE-LIKE TIM BARREL DOMAIN-CONTAINING PROTEIN"/>
    <property type="match status" value="1"/>
</dbReference>
<dbReference type="InterPro" id="IPR050312">
    <property type="entry name" value="IolE/XylAMocC-like"/>
</dbReference>
<dbReference type="RefSeq" id="WP_275028676.1">
    <property type="nucleotide sequence ID" value="NZ_CP118615.1"/>
</dbReference>
<feature type="domain" description="Xylose isomerase-like TIM barrel" evidence="1">
    <location>
        <begin position="20"/>
        <end position="259"/>
    </location>
</feature>
<dbReference type="SUPFAM" id="SSF51658">
    <property type="entry name" value="Xylose isomerase-like"/>
    <property type="match status" value="1"/>
</dbReference>
<organism evidence="2 3">
    <name type="scientific">Micromonospora cathayae</name>
    <dbReference type="NCBI Taxonomy" id="3028804"/>
    <lineage>
        <taxon>Bacteria</taxon>
        <taxon>Bacillati</taxon>
        <taxon>Actinomycetota</taxon>
        <taxon>Actinomycetes</taxon>
        <taxon>Micromonosporales</taxon>
        <taxon>Micromonosporaceae</taxon>
        <taxon>Micromonospora</taxon>
    </lineage>
</organism>
<evidence type="ECO:0000313" key="3">
    <source>
        <dbReference type="Proteomes" id="UP001219605"/>
    </source>
</evidence>
<evidence type="ECO:0000313" key="2">
    <source>
        <dbReference type="EMBL" id="WDZ82437.1"/>
    </source>
</evidence>
<dbReference type="PANTHER" id="PTHR12110">
    <property type="entry name" value="HYDROXYPYRUVATE ISOMERASE"/>
    <property type="match status" value="1"/>
</dbReference>
<name>A0ABY7ZJH5_9ACTN</name>
<dbReference type="InterPro" id="IPR036237">
    <property type="entry name" value="Xyl_isomerase-like_sf"/>
</dbReference>
<keyword evidence="3" id="KW-1185">Reference proteome</keyword>
<dbReference type="Pfam" id="PF01261">
    <property type="entry name" value="AP_endonuc_2"/>
    <property type="match status" value="1"/>
</dbReference>
<protein>
    <submittedName>
        <fullName evidence="2">TIM barrel protein</fullName>
    </submittedName>
</protein>
<gene>
    <name evidence="2" type="ORF">PVK37_18310</name>
</gene>
<accession>A0ABY7ZJH5</accession>
<reference evidence="2 3" key="1">
    <citation type="submission" date="2023-02" db="EMBL/GenBank/DDBJ databases">
        <authorList>
            <person name="Mo P."/>
        </authorList>
    </citation>
    <scope>NUCLEOTIDE SEQUENCE [LARGE SCALE GENOMIC DNA]</scope>
    <source>
        <strain evidence="2 3">HUAS 3</strain>
    </source>
</reference>
<sequence>MKVAISNIAWQPADDEKVADLLRHAGVAGLEVAPTRIWPDLAAVSLDQAHTYGRSWARAGLPVVAAQSLLYGRPDLTLFGPEQEEFVAYLCRVIDLCAAMGATALVFGSPRNRQRHGLPVEAADRIAVDVFGRLAERANAAGASLCLEANPAVYGADYLLRAAEAAALVVAVDSPGLRLHLDTACMALAGDDASACVHRFAPLLRHAHLSEPDLAAVGTPDRGHADFVAALRAVDYDRYLSVEMRPAQGDRVAAVERAVRYAVALCGGRS</sequence>
<dbReference type="Proteomes" id="UP001219605">
    <property type="component" value="Chromosome"/>
</dbReference>
<evidence type="ECO:0000259" key="1">
    <source>
        <dbReference type="Pfam" id="PF01261"/>
    </source>
</evidence>